<dbReference type="Pfam" id="PF00583">
    <property type="entry name" value="Acetyltransf_1"/>
    <property type="match status" value="1"/>
</dbReference>
<dbReference type="InterPro" id="IPR016181">
    <property type="entry name" value="Acyl_CoA_acyltransferase"/>
</dbReference>
<dbReference type="InterPro" id="IPR022525">
    <property type="entry name" value="GNAT_AblB"/>
</dbReference>
<dbReference type="Proteomes" id="UP001163115">
    <property type="component" value="Chromosome"/>
</dbReference>
<dbReference type="PROSITE" id="PS51186">
    <property type="entry name" value="GNAT"/>
    <property type="match status" value="1"/>
</dbReference>
<dbReference type="CDD" id="cd04301">
    <property type="entry name" value="NAT_SF"/>
    <property type="match status" value="1"/>
</dbReference>
<dbReference type="EMBL" id="CP113524">
    <property type="protein sequence ID" value="WAJ23129.1"/>
    <property type="molecule type" value="Genomic_DNA"/>
</dbReference>
<protein>
    <submittedName>
        <fullName evidence="2">Beta-lysine N-acetyltransferase</fullName>
    </submittedName>
</protein>
<dbReference type="NCBIfam" id="TIGR03827">
    <property type="entry name" value="GNAT_ablB"/>
    <property type="match status" value="1"/>
</dbReference>
<sequence>MKKFQCDAENDCKITIDTIKIYLDNMNKRVKILDSSNISVQALEKIIDVATVNQAGKIIVNTDISNLKIFTEAGFNIEGKIAGFFKGKDAYCLSYFIDSKRKIAANSVEKDMLVRQCIKKHGKYIAGGSNTLPYSIRTATQRDIREIAALFSAVFSTYPTPVYDEDYLSQTMNRNVLYKIAELEGKIIGIASADMDIVNLNAEMTDCATYAEYRGKGVLSNIINELESELLNRNFITLYSLSRAINTGINMVLCKHEYIYAGRLINNCNICGAFEDMNIWTKNIHPIN</sequence>
<evidence type="ECO:0000313" key="2">
    <source>
        <dbReference type="EMBL" id="WAJ23129.1"/>
    </source>
</evidence>
<dbReference type="InterPro" id="IPR000182">
    <property type="entry name" value="GNAT_dom"/>
</dbReference>
<evidence type="ECO:0000313" key="3">
    <source>
        <dbReference type="Proteomes" id="UP001163115"/>
    </source>
</evidence>
<dbReference type="Gene3D" id="3.40.630.30">
    <property type="match status" value="1"/>
</dbReference>
<dbReference type="RefSeq" id="WP_268114672.1">
    <property type="nucleotide sequence ID" value="NZ_CP113524.1"/>
</dbReference>
<dbReference type="SUPFAM" id="SSF55729">
    <property type="entry name" value="Acyl-CoA N-acyltransferases (Nat)"/>
    <property type="match status" value="1"/>
</dbReference>
<reference evidence="2" key="1">
    <citation type="submission" date="2022-11" db="EMBL/GenBank/DDBJ databases">
        <title>Lacrimispora xylanolytica sy1, complete genome.</title>
        <authorList>
            <person name="Choi S."/>
        </authorList>
    </citation>
    <scope>NUCLEOTIDE SEQUENCE</scope>
    <source>
        <strain evidence="2">Sy1</strain>
    </source>
</reference>
<evidence type="ECO:0000259" key="1">
    <source>
        <dbReference type="PROSITE" id="PS51186"/>
    </source>
</evidence>
<name>A0ABY7AB80_9FIRM</name>
<accession>A0ABY7AB80</accession>
<feature type="domain" description="N-acetyltransferase" evidence="1">
    <location>
        <begin position="134"/>
        <end position="288"/>
    </location>
</feature>
<gene>
    <name evidence="2" type="primary">ablB</name>
    <name evidence="2" type="ORF">OW255_16380</name>
</gene>
<keyword evidence="3" id="KW-1185">Reference proteome</keyword>
<organism evidence="2 3">
    <name type="scientific">Lacrimispora xylanolytica</name>
    <dbReference type="NCBI Taxonomy" id="29375"/>
    <lineage>
        <taxon>Bacteria</taxon>
        <taxon>Bacillati</taxon>
        <taxon>Bacillota</taxon>
        <taxon>Clostridia</taxon>
        <taxon>Lachnospirales</taxon>
        <taxon>Lachnospiraceae</taxon>
        <taxon>Lacrimispora</taxon>
    </lineage>
</organism>
<proteinExistence type="predicted"/>